<dbReference type="Proteomes" id="UP000000803">
    <property type="component" value="Chromosome 3R"/>
</dbReference>
<evidence type="ECO:0000313" key="3">
    <source>
        <dbReference type="FlyBase" id="FBgn0039200"/>
    </source>
</evidence>
<reference evidence="2 4" key="7">
    <citation type="journal article" date="2007" name="Science">
        <title>The Release 5.1 annotation of Drosophila melanogaster heterochromatin.</title>
        <authorList>
            <person name="Smith C.D."/>
            <person name="Shu S."/>
            <person name="Mungall C.J."/>
            <person name="Karpen G.H."/>
        </authorList>
    </citation>
    <scope>NUCLEOTIDE SEQUENCE [LARGE SCALE GENOMIC DNA]</scope>
    <source>
        <strain evidence="4">Berkeley</strain>
    </source>
</reference>
<dbReference type="GeneID" id="42917"/>
<dbReference type="Bgee" id="FBgn0039200">
    <property type="expression patterns" value="Expressed in embryonic anal pad (Drosophila) and 6 other cell types or tissues"/>
</dbReference>
<dbReference type="ExpressionAtlas" id="A0A0B4LHK6">
    <property type="expression patterns" value="baseline and differential"/>
</dbReference>
<evidence type="ECO:0000313" key="2">
    <source>
        <dbReference type="EMBL" id="AHN57503.1"/>
    </source>
</evidence>
<protein>
    <submittedName>
        <fullName evidence="2">Uncharacterized protein, isoform B</fullName>
    </submittedName>
</protein>
<dbReference type="RefSeq" id="NP_001287504.1">
    <property type="nucleotide sequence ID" value="NM_001300575.1"/>
</dbReference>
<feature type="chain" id="PRO_5002107596" evidence="1">
    <location>
        <begin position="24"/>
        <end position="63"/>
    </location>
</feature>
<sequence length="63" mass="6974">MRLSRTGHFSLLALCLLLHEVQSQVMSMSSAANRTGEVTKVLRRHKRYLAFPEGSSVSVAPFA</sequence>
<keyword evidence="4" id="KW-1185">Reference proteome</keyword>
<dbReference type="KEGG" id="dme:Dmel_CG13616"/>
<dbReference type="BioGRID-ORCS" id="42917">
    <property type="hits" value="0 hits in 1 CRISPR screen"/>
</dbReference>
<name>A0A0B4LHK6_DROME</name>
<evidence type="ECO:0000313" key="4">
    <source>
        <dbReference type="Proteomes" id="UP000000803"/>
    </source>
</evidence>
<organism evidence="2 4">
    <name type="scientific">Drosophila melanogaster</name>
    <name type="common">Fruit fly</name>
    <dbReference type="NCBI Taxonomy" id="7227"/>
    <lineage>
        <taxon>Eukaryota</taxon>
        <taxon>Metazoa</taxon>
        <taxon>Ecdysozoa</taxon>
        <taxon>Arthropoda</taxon>
        <taxon>Hexapoda</taxon>
        <taxon>Insecta</taxon>
        <taxon>Pterygota</taxon>
        <taxon>Neoptera</taxon>
        <taxon>Endopterygota</taxon>
        <taxon>Diptera</taxon>
        <taxon>Brachycera</taxon>
        <taxon>Muscomorpha</taxon>
        <taxon>Ephydroidea</taxon>
        <taxon>Drosophilidae</taxon>
        <taxon>Drosophila</taxon>
        <taxon>Sophophora</taxon>
    </lineage>
</organism>
<reference evidence="2 4" key="5">
    <citation type="journal article" date="2002" name="Genome Biol.">
        <title>Heterochromatic sequences in a Drosophila whole-genome shotgun assembly.</title>
        <authorList>
            <person name="Hoskins R.A."/>
            <person name="Smith C.D."/>
            <person name="Carlson J.W."/>
            <person name="Carvalho A.B."/>
            <person name="Halpern A."/>
            <person name="Kaminker J.S."/>
            <person name="Kennedy C."/>
            <person name="Mungall C.J."/>
            <person name="Sullivan B.A."/>
            <person name="Sutton G.G."/>
            <person name="Yasuhara J.C."/>
            <person name="Wakimoto B.T."/>
            <person name="Myers E.W."/>
            <person name="Celniker S.E."/>
            <person name="Rubin G.M."/>
            <person name="Karpen G.H."/>
        </authorList>
    </citation>
    <scope>NUCLEOTIDE SEQUENCE [LARGE SCALE GENOMIC DNA]</scope>
    <source>
        <strain evidence="4">Berkeley</strain>
    </source>
</reference>
<reference evidence="2 4" key="10">
    <citation type="journal article" date="2015" name="G3 (Bethesda)">
        <title>Gene Model Annotations for Drosophila melanogaster: The Rule-Benders.</title>
        <authorList>
            <consortium name="FlyBase Consortium"/>
            <person name="Crosby M.A."/>
            <person name="Gramates L.S."/>
            <person name="Dos Santos G."/>
            <person name="Matthews B.B."/>
            <person name="St Pierre S.E."/>
            <person name="Zhou P."/>
            <person name="Schroeder A.J."/>
            <person name="Falls K."/>
            <person name="Emmert D.B."/>
            <person name="Russo S.M."/>
            <person name="Gelbart W.M."/>
            <person name="null"/>
        </authorList>
    </citation>
    <scope>NUCLEOTIDE SEQUENCE [LARGE SCALE GENOMIC DNA]</scope>
    <source>
        <strain evidence="4">Berkeley</strain>
    </source>
</reference>
<dbReference type="DNASU" id="42917"/>
<keyword evidence="1" id="KW-0732">Signal</keyword>
<gene>
    <name evidence="2" type="primary">Dmel\CG13616</name>
    <name evidence="2 3" type="ORF">CG13616</name>
    <name evidence="2" type="ORF">Dmel_CG13616</name>
</gene>
<reference evidence="2 4" key="8">
    <citation type="journal article" date="2007" name="Science">
        <title>Sequence finishing and mapping of Drosophila melanogaster heterochromatin.</title>
        <authorList>
            <person name="Hoskins R.A."/>
            <person name="Carlson J.W."/>
            <person name="Kennedy C."/>
            <person name="Acevedo D."/>
            <person name="Evans-Holm M."/>
            <person name="Frise E."/>
            <person name="Wan K.H."/>
            <person name="Park S."/>
            <person name="Mendez-Lago M."/>
            <person name="Rossi F."/>
            <person name="Villasante A."/>
            <person name="Dimitri P."/>
            <person name="Karpen G.H."/>
            <person name="Celniker S.E."/>
        </authorList>
    </citation>
    <scope>NUCLEOTIDE SEQUENCE [LARGE SCALE GENOMIC DNA]</scope>
    <source>
        <strain evidence="4">Berkeley</strain>
    </source>
</reference>
<reference evidence="2 4" key="4">
    <citation type="journal article" date="2002" name="Genome Biol.">
        <title>The transposable elements of the Drosophila melanogaster euchromatin: a genomics perspective.</title>
        <authorList>
            <person name="Kaminker J.S."/>
            <person name="Bergman C.M."/>
            <person name="Kronmiller B."/>
            <person name="Carlson J."/>
            <person name="Svirskas R."/>
            <person name="Patel S."/>
            <person name="Frise E."/>
            <person name="Wheeler D.A."/>
            <person name="Lewis S.E."/>
            <person name="Rubin G.M."/>
            <person name="Ashburner M."/>
            <person name="Celniker S.E."/>
        </authorList>
    </citation>
    <scope>NUCLEOTIDE SEQUENCE [LARGE SCALE GENOMIC DNA]</scope>
    <source>
        <strain evidence="4">Berkeley</strain>
    </source>
</reference>
<feature type="signal peptide" evidence="1">
    <location>
        <begin position="1"/>
        <end position="23"/>
    </location>
</feature>
<accession>A0A0B4LHK6</accession>
<reference evidence="2 4" key="3">
    <citation type="journal article" date="2002" name="Genome Biol.">
        <title>Annotation of the Drosophila melanogaster euchromatic genome: a systematic review.</title>
        <authorList>
            <person name="Misra S."/>
            <person name="Crosby M.A."/>
            <person name="Mungall C.J."/>
            <person name="Matthews B.B."/>
            <person name="Campbell K.S."/>
            <person name="Hradecky P."/>
            <person name="Huang Y."/>
            <person name="Kaminker J.S."/>
            <person name="Millburn G.H."/>
            <person name="Prochnik S.E."/>
            <person name="Smith C.D."/>
            <person name="Tupy J.L."/>
            <person name="Whitfied E.J."/>
            <person name="Bayraktaroglu L."/>
            <person name="Berman B.P."/>
            <person name="Bettencourt B.R."/>
            <person name="Celniker S.E."/>
            <person name="de Grey A.D."/>
            <person name="Drysdale R.A."/>
            <person name="Harris N.L."/>
            <person name="Richter J."/>
            <person name="Russo S."/>
            <person name="Schroeder A.J."/>
            <person name="Shu S.Q."/>
            <person name="Stapleton M."/>
            <person name="Yamada C."/>
            <person name="Ashburner M."/>
            <person name="Gelbart W.M."/>
            <person name="Rubin G.M."/>
            <person name="Lewis S.E."/>
        </authorList>
    </citation>
    <scope>GENOME REANNOTATION</scope>
    <source>
        <strain evidence="4">Berkeley</strain>
    </source>
</reference>
<dbReference type="FlyBase" id="FBgn0039200">
    <property type="gene designation" value="CG13616"/>
</dbReference>
<dbReference type="AGR" id="FB:FBgn0039200"/>
<dbReference type="OrthoDB" id="8185446at2759"/>
<dbReference type="AlphaFoldDB" id="A0A0B4LHK6"/>
<proteinExistence type="predicted"/>
<reference evidence="2 4" key="11">
    <citation type="journal article" date="2015" name="Genome Res.">
        <title>The Release 6 reference sequence of the Drosophila melanogaster genome.</title>
        <authorList>
            <person name="Hoskins R.A."/>
            <person name="Carlson J.W."/>
            <person name="Wan K.H."/>
            <person name="Park S."/>
            <person name="Mendez I."/>
            <person name="Galle S.E."/>
            <person name="Booth B.W."/>
            <person name="Pfeiffer B.D."/>
            <person name="George R.A."/>
            <person name="Svirskas R."/>
            <person name="Krzywinski M."/>
            <person name="Schein J."/>
            <person name="Accardo M.C."/>
            <person name="Damia E."/>
            <person name="Messina G."/>
            <person name="Mendez-Lago M."/>
            <person name="de Pablos B."/>
            <person name="Demakova O.V."/>
            <person name="Andreyeva E.N."/>
            <person name="Boldyreva L.V."/>
            <person name="Marra M."/>
            <person name="Carvalho A.B."/>
            <person name="Dimitri P."/>
            <person name="Villasante A."/>
            <person name="Zhimulev I.F."/>
            <person name="Rubin G.M."/>
            <person name="Karpen G.H."/>
            <person name="Celniker S.E."/>
        </authorList>
    </citation>
    <scope>NUCLEOTIDE SEQUENCE [LARGE SCALE GENOMIC DNA]</scope>
    <source>
        <strain evidence="4">Berkeley</strain>
    </source>
</reference>
<evidence type="ECO:0000256" key="1">
    <source>
        <dbReference type="SAM" id="SignalP"/>
    </source>
</evidence>
<reference evidence="2 4" key="6">
    <citation type="journal article" date="2005" name="PLoS Comput. Biol.">
        <title>Combined evidence annotation of transposable elements in genome sequences.</title>
        <authorList>
            <person name="Quesneville H."/>
            <person name="Bergman C.M."/>
            <person name="Andrieu O."/>
            <person name="Autard D."/>
            <person name="Nouaud D."/>
            <person name="Ashburner M."/>
            <person name="Anxolabehere D."/>
        </authorList>
    </citation>
    <scope>NUCLEOTIDE SEQUENCE [LARGE SCALE GENOMIC DNA]</scope>
    <source>
        <strain evidence="4">Berkeley</strain>
    </source>
</reference>
<dbReference type="EMBL" id="AE014297">
    <property type="protein sequence ID" value="AHN57503.1"/>
    <property type="molecule type" value="Genomic_DNA"/>
</dbReference>
<reference evidence="2 4" key="1">
    <citation type="journal article" date="2000" name="Science">
        <title>The genome sequence of Drosophila melanogaster.</title>
        <authorList>
            <person name="Adams M.D."/>
            <person name="Celniker S.E."/>
            <person name="Holt R.A."/>
            <person name="Evans C.A."/>
            <person name="Gocayne J.D."/>
            <person name="Amanatides P.G."/>
            <person name="Scherer S.E."/>
            <person name="Li P.W."/>
            <person name="Hoskins R.A."/>
            <person name="Galle R.F."/>
            <person name="George R.A."/>
            <person name="Lewis S.E."/>
            <person name="Richards S."/>
            <person name="Ashburner M."/>
            <person name="Henderson S.N."/>
            <person name="Sutton G.G."/>
            <person name="Wortman J.R."/>
            <person name="Yandell M.D."/>
            <person name="Zhang Q."/>
            <person name="Chen L.X."/>
            <person name="Brandon R.C."/>
            <person name="Rogers Y.H."/>
            <person name="Blazej R.G."/>
            <person name="Champe M."/>
            <person name="Pfeiffer B.D."/>
            <person name="Wan K.H."/>
            <person name="Doyle C."/>
            <person name="Baxter E.G."/>
            <person name="Helt G."/>
            <person name="Nelson C.R."/>
            <person name="Gabor G.L."/>
            <person name="Abril J.F."/>
            <person name="Agbayani A."/>
            <person name="An H.J."/>
            <person name="Andrews-Pfannkoch C."/>
            <person name="Baldwin D."/>
            <person name="Ballew R.M."/>
            <person name="Basu A."/>
            <person name="Baxendale J."/>
            <person name="Bayraktaroglu L."/>
            <person name="Beasley E.M."/>
            <person name="Beeson K.Y."/>
            <person name="Benos P.V."/>
            <person name="Berman B.P."/>
            <person name="Bhandari D."/>
            <person name="Bolshakov S."/>
            <person name="Borkova D."/>
            <person name="Botchan M.R."/>
            <person name="Bouck J."/>
            <person name="Brokstein P."/>
            <person name="Brottier P."/>
            <person name="Burtis K.C."/>
            <person name="Busam D.A."/>
            <person name="Butler H."/>
            <person name="Cadieu E."/>
            <person name="Center A."/>
            <person name="Chandra I."/>
            <person name="Cherry J.M."/>
            <person name="Cawley S."/>
            <person name="Dahlke C."/>
            <person name="Davenport L.B."/>
            <person name="Davies P."/>
            <person name="de Pablos B."/>
            <person name="Delcher A."/>
            <person name="Deng Z."/>
            <person name="Mays A.D."/>
            <person name="Dew I."/>
            <person name="Dietz S.M."/>
            <person name="Dodson K."/>
            <person name="Doup L.E."/>
            <person name="Downes M."/>
            <person name="Dugan-Rocha S."/>
            <person name="Dunkov B.C."/>
            <person name="Dunn P."/>
            <person name="Durbin K.J."/>
            <person name="Evangelista C.C."/>
            <person name="Ferraz C."/>
            <person name="Ferriera S."/>
            <person name="Fleischmann W."/>
            <person name="Fosler C."/>
            <person name="Gabrielian A.E."/>
            <person name="Garg N.S."/>
            <person name="Gelbart W.M."/>
            <person name="Glasser K."/>
            <person name="Glodek A."/>
            <person name="Gong F."/>
            <person name="Gorrell J.H."/>
            <person name="Gu Z."/>
            <person name="Guan P."/>
            <person name="Harris M."/>
            <person name="Harris N.L."/>
            <person name="Harvey D."/>
            <person name="Heiman T.J."/>
            <person name="Hernandez J.R."/>
            <person name="Houck J."/>
            <person name="Hostin D."/>
            <person name="Houston K.A."/>
            <person name="Howland T.J."/>
            <person name="Wei M.H."/>
            <person name="Ibegwam C."/>
            <person name="Jalali M."/>
            <person name="Kalush F."/>
            <person name="Karpen G.H."/>
            <person name="Ke Z."/>
            <person name="Kennison J.A."/>
            <person name="Ketchum K.A."/>
            <person name="Kimmel B.E."/>
            <person name="Kodira C.D."/>
            <person name="Kraft C."/>
            <person name="Kravitz S."/>
            <person name="Kulp D."/>
            <person name="Lai Z."/>
            <person name="Lasko P."/>
            <person name="Lei Y."/>
            <person name="Levitsky A.A."/>
            <person name="Li J."/>
            <person name="Li Z."/>
            <person name="Liang Y."/>
            <person name="Lin X."/>
            <person name="Liu X."/>
            <person name="Mattei B."/>
            <person name="McIntosh T.C."/>
            <person name="McLeod M.P."/>
            <person name="McPherson D."/>
            <person name="Merkulov G."/>
            <person name="Milshina N.V."/>
            <person name="Mobarry C."/>
            <person name="Morris J."/>
            <person name="Moshrefi A."/>
            <person name="Mount S.M."/>
            <person name="Moy M."/>
            <person name="Murphy B."/>
            <person name="Murphy L."/>
            <person name="Muzny D.M."/>
            <person name="Nelson D.L."/>
            <person name="Nelson D.R."/>
            <person name="Nelson K.A."/>
            <person name="Nixon K."/>
            <person name="Nusskern D.R."/>
            <person name="Pacleb J.M."/>
            <person name="Palazzolo M."/>
            <person name="Pittman G.S."/>
            <person name="Pan S."/>
            <person name="Pollard J."/>
            <person name="Puri V."/>
            <person name="Reese M.G."/>
            <person name="Reinert K."/>
            <person name="Remington K."/>
            <person name="Saunders R.D."/>
            <person name="Scheeler F."/>
            <person name="Shen H."/>
            <person name="Shue B.C."/>
            <person name="Siden-Kiamos I."/>
            <person name="Simpson M."/>
            <person name="Skupski M.P."/>
            <person name="Smith T."/>
            <person name="Spier E."/>
            <person name="Spradling A.C."/>
            <person name="Stapleton M."/>
            <person name="Strong R."/>
            <person name="Sun E."/>
            <person name="Svirskas R."/>
            <person name="Tector C."/>
            <person name="Turner R."/>
            <person name="Venter E."/>
            <person name="Wang A.H."/>
            <person name="Wang X."/>
            <person name="Wang Z.Y."/>
            <person name="Wassarman D.A."/>
            <person name="Weinstock G.M."/>
            <person name="Weissenbach J."/>
            <person name="Williams S.M."/>
            <person name="WoodageT"/>
            <person name="Worley K.C."/>
            <person name="Wu D."/>
            <person name="Yang S."/>
            <person name="Yao Q.A."/>
            <person name="Ye J."/>
            <person name="Yeh R.F."/>
            <person name="Zaveri J.S."/>
            <person name="Zhan M."/>
            <person name="Zhang G."/>
            <person name="Zhao Q."/>
            <person name="Zheng L."/>
            <person name="Zheng X.H."/>
            <person name="Zhong F.N."/>
            <person name="Zhong W."/>
            <person name="Zhou X."/>
            <person name="Zhu S."/>
            <person name="Zhu X."/>
            <person name="Smith H.O."/>
            <person name="Gibbs R.A."/>
            <person name="Myers E.W."/>
            <person name="Rubin G.M."/>
            <person name="Venter J.C."/>
        </authorList>
    </citation>
    <scope>NUCLEOTIDE SEQUENCE [LARGE SCALE GENOMIC DNA]</scope>
    <source>
        <strain evidence="4">Berkeley</strain>
    </source>
</reference>
<reference evidence="2 4" key="9">
    <citation type="journal article" date="2015" name="G3 (Bethesda)">
        <title>Gene Model Annotations for Drosophila melanogaster: Impact of High-Throughput Data.</title>
        <authorList>
            <consortium name="FlyBase Consortium"/>
            <person name="Matthews B.B."/>
            <person name="Dos Santos G."/>
            <person name="Crosby M.A."/>
            <person name="Emmert D.B."/>
            <person name="St Pierre S.E."/>
            <person name="Gramates L.S."/>
            <person name="Zhou P."/>
            <person name="Schroeder A.J."/>
            <person name="Falls K."/>
            <person name="Strelets V."/>
            <person name="Russo S.M."/>
            <person name="Gelbart W.M."/>
            <person name="null"/>
        </authorList>
    </citation>
    <scope>NUCLEOTIDE SEQUENCE [LARGE SCALE GENOMIC DNA]</scope>
    <source>
        <strain evidence="4">Berkeley</strain>
    </source>
</reference>
<dbReference type="VEuPathDB" id="VectorBase:FBgn0039200"/>
<reference evidence="2 4" key="2">
    <citation type="journal article" date="2002" name="Genome Biol.">
        <title>Finishing a whole-genome shotgun: release 3 of the Drosophila melanogaster euchromatic genome sequence.</title>
        <authorList>
            <person name="Celniker S.E."/>
            <person name="Wheeler D.A."/>
            <person name="Kronmiller B."/>
            <person name="Carlson J.W."/>
            <person name="Halpern A."/>
            <person name="Patel S."/>
            <person name="Adams M."/>
            <person name="Champe M."/>
            <person name="Dugan S.P."/>
            <person name="Frise E."/>
            <person name="Hodgson A."/>
            <person name="George R.A."/>
            <person name="Hoskins R.A."/>
            <person name="Laverty T."/>
            <person name="Muzny D.M."/>
            <person name="Nelson C.R."/>
            <person name="Pacleb J.M."/>
            <person name="Park S."/>
            <person name="Pfeiffer B.D."/>
            <person name="Richards S."/>
            <person name="Sodergren E.J."/>
            <person name="Svirskas R."/>
            <person name="Tabor P.E."/>
            <person name="Wan K."/>
            <person name="Stapleton M."/>
            <person name="Sutton G.G."/>
            <person name="Venter C."/>
            <person name="Weinstock G."/>
            <person name="Scherer S.E."/>
            <person name="Myers E.W."/>
            <person name="Gibbs R.A."/>
            <person name="Rubin G.M."/>
        </authorList>
    </citation>
    <scope>NUCLEOTIDE SEQUENCE [LARGE SCALE GENOMIC DNA]</scope>
    <source>
        <strain evidence="4">Berkeley</strain>
    </source>
</reference>